<reference evidence="2" key="1">
    <citation type="submission" date="2022-12" db="EMBL/GenBank/DDBJ databases">
        <authorList>
            <person name="Alioto T."/>
            <person name="Alioto T."/>
            <person name="Gomez Garrido J."/>
        </authorList>
    </citation>
    <scope>NUCLEOTIDE SEQUENCE</scope>
</reference>
<gene>
    <name evidence="2" type="ORF">PODLI_1B020047</name>
</gene>
<evidence type="ECO:0000313" key="3">
    <source>
        <dbReference type="Proteomes" id="UP001178461"/>
    </source>
</evidence>
<keyword evidence="3" id="KW-1185">Reference proteome</keyword>
<evidence type="ECO:0000313" key="2">
    <source>
        <dbReference type="EMBL" id="CAI5768590.1"/>
    </source>
</evidence>
<dbReference type="EMBL" id="OX395127">
    <property type="protein sequence ID" value="CAI5768590.1"/>
    <property type="molecule type" value="Genomic_DNA"/>
</dbReference>
<sequence>MWPNMTRDIIQVLREARVSSLRDTMRSPSAFSKDCLPRKLPAQLKTGLKRFHPEEAPGEDEDKEEEQDSSSEAAESDGLARWSPGLGRGLMPPTKSIKLLPGQGPFAQEESHQQILGGDDMEWDWETFLSSRQERPQNGYEGGKEADRGTKTGEGVVSGIQTHGIFSLGEVTVCRSRAVQKESLPLSQSKSEEEEGDQAGFWCRPSWRQSRVPAFWRFPPWGQRAGAVLDLSQHNPQRAAGALDLTQRRLGGQRKSEGQISERAMGISRPRPQDPIAVEAPAFPEYRAQGQLLGDPRANYLKVLLTYHGPDPRTQ</sequence>
<feature type="compositionally biased region" description="Acidic residues" evidence="1">
    <location>
        <begin position="56"/>
        <end position="69"/>
    </location>
</feature>
<dbReference type="Proteomes" id="UP001178461">
    <property type="component" value="Chromosome 2"/>
</dbReference>
<feature type="region of interest" description="Disordered" evidence="1">
    <location>
        <begin position="250"/>
        <end position="275"/>
    </location>
</feature>
<feature type="compositionally biased region" description="Basic and acidic residues" evidence="1">
    <location>
        <begin position="142"/>
        <end position="151"/>
    </location>
</feature>
<organism evidence="2 3">
    <name type="scientific">Podarcis lilfordi</name>
    <name type="common">Lilford's wall lizard</name>
    <dbReference type="NCBI Taxonomy" id="74358"/>
    <lineage>
        <taxon>Eukaryota</taxon>
        <taxon>Metazoa</taxon>
        <taxon>Chordata</taxon>
        <taxon>Craniata</taxon>
        <taxon>Vertebrata</taxon>
        <taxon>Euteleostomi</taxon>
        <taxon>Lepidosauria</taxon>
        <taxon>Squamata</taxon>
        <taxon>Bifurcata</taxon>
        <taxon>Unidentata</taxon>
        <taxon>Episquamata</taxon>
        <taxon>Laterata</taxon>
        <taxon>Lacertibaenia</taxon>
        <taxon>Lacertidae</taxon>
        <taxon>Podarcis</taxon>
    </lineage>
</organism>
<evidence type="ECO:0000256" key="1">
    <source>
        <dbReference type="SAM" id="MobiDB-lite"/>
    </source>
</evidence>
<accession>A0AA35JYX6</accession>
<feature type="region of interest" description="Disordered" evidence="1">
    <location>
        <begin position="19"/>
        <end position="113"/>
    </location>
</feature>
<protein>
    <submittedName>
        <fullName evidence="2">Uncharacterized protein</fullName>
    </submittedName>
</protein>
<feature type="region of interest" description="Disordered" evidence="1">
    <location>
        <begin position="132"/>
        <end position="154"/>
    </location>
</feature>
<dbReference type="AlphaFoldDB" id="A0AA35JYX6"/>
<proteinExistence type="predicted"/>
<name>A0AA35JYX6_9SAUR</name>